<comment type="caution">
    <text evidence="4">The sequence shown here is derived from an EMBL/GenBank/DDBJ whole genome shotgun (WGS) entry which is preliminary data.</text>
</comment>
<organism evidence="4">
    <name type="scientific">bioreactor metagenome</name>
    <dbReference type="NCBI Taxonomy" id="1076179"/>
    <lineage>
        <taxon>unclassified sequences</taxon>
        <taxon>metagenomes</taxon>
        <taxon>ecological metagenomes</taxon>
    </lineage>
</organism>
<accession>A0A644YM58</accession>
<dbReference type="Pfam" id="PF14341">
    <property type="entry name" value="PilX_N"/>
    <property type="match status" value="1"/>
</dbReference>
<gene>
    <name evidence="4" type="ORF">SDC9_76252</name>
</gene>
<dbReference type="Pfam" id="PF23981">
    <property type="entry name" value="DUF7305"/>
    <property type="match status" value="1"/>
</dbReference>
<proteinExistence type="predicted"/>
<keyword evidence="1" id="KW-1133">Transmembrane helix</keyword>
<dbReference type="AlphaFoldDB" id="A0A644YM58"/>
<evidence type="ECO:0008006" key="5">
    <source>
        <dbReference type="Google" id="ProtNLM"/>
    </source>
</evidence>
<name>A0A644YM58_9ZZZZ</name>
<dbReference type="InterPro" id="IPR025746">
    <property type="entry name" value="PilX_N_dom"/>
</dbReference>
<keyword evidence="1" id="KW-0812">Transmembrane</keyword>
<sequence length="375" mass="39398">MNKFLINTQQGSAGIYALLCMILLTIIGGAFITMTSTEVLTAANYRDGVAAQYLAEAGVQDAIVKLKTNDNGIVDSTKTQLKKFPTVIKNDNSATQGMYSVTIIGNGNLRTITSTGTVNSAKRQLIVTVQLGSQDESDSVFKYAAFSGNKMTINSGATINGDVGTWHPDITQNGGTINGNIDLKVRQDKKFKDFPSFKSNDYDGGVPLGPNLERKNYSLSGVYYVNGNLNMNGATLTATPGSSATIFVNSGTSLGGNIIGDITIVANGGINVNSGGRFDNVKIYANGDMTIDSSITNALVMSTGSIYVNQGTSKAVIYAQKNLYYNSGVTTGGSIVAGHELTINGGTITYDSSVVEQVTGISNGPAFAIISWSNK</sequence>
<dbReference type="InterPro" id="IPR055729">
    <property type="entry name" value="DUF7305"/>
</dbReference>
<evidence type="ECO:0000259" key="2">
    <source>
        <dbReference type="Pfam" id="PF14341"/>
    </source>
</evidence>
<dbReference type="EMBL" id="VSSQ01005588">
    <property type="protein sequence ID" value="MPM29712.1"/>
    <property type="molecule type" value="Genomic_DNA"/>
</dbReference>
<evidence type="ECO:0000256" key="1">
    <source>
        <dbReference type="SAM" id="Phobius"/>
    </source>
</evidence>
<evidence type="ECO:0000259" key="3">
    <source>
        <dbReference type="Pfam" id="PF23981"/>
    </source>
</evidence>
<protein>
    <recommendedName>
        <fullName evidence="5">Type 4 fimbrial biogenesis protein PilX N-terminal domain-containing protein</fullName>
    </recommendedName>
</protein>
<reference evidence="4" key="1">
    <citation type="submission" date="2019-08" db="EMBL/GenBank/DDBJ databases">
        <authorList>
            <person name="Kucharzyk K."/>
            <person name="Murdoch R.W."/>
            <person name="Higgins S."/>
            <person name="Loffler F."/>
        </authorList>
    </citation>
    <scope>NUCLEOTIDE SEQUENCE</scope>
</reference>
<feature type="domain" description="DUF7305" evidence="3">
    <location>
        <begin position="220"/>
        <end position="353"/>
    </location>
</feature>
<keyword evidence="1" id="KW-0472">Membrane</keyword>
<feature type="transmembrane region" description="Helical" evidence="1">
    <location>
        <begin position="12"/>
        <end position="32"/>
    </location>
</feature>
<feature type="domain" description="Type 4 fimbrial biogenesis protein PilX N-terminal" evidence="2">
    <location>
        <begin position="13"/>
        <end position="59"/>
    </location>
</feature>
<evidence type="ECO:0000313" key="4">
    <source>
        <dbReference type="EMBL" id="MPM29712.1"/>
    </source>
</evidence>